<accession>A0A9D4EPF9</accession>
<organism evidence="1 2">
    <name type="scientific">Dreissena polymorpha</name>
    <name type="common">Zebra mussel</name>
    <name type="synonym">Mytilus polymorpha</name>
    <dbReference type="NCBI Taxonomy" id="45954"/>
    <lineage>
        <taxon>Eukaryota</taxon>
        <taxon>Metazoa</taxon>
        <taxon>Spiralia</taxon>
        <taxon>Lophotrochozoa</taxon>
        <taxon>Mollusca</taxon>
        <taxon>Bivalvia</taxon>
        <taxon>Autobranchia</taxon>
        <taxon>Heteroconchia</taxon>
        <taxon>Euheterodonta</taxon>
        <taxon>Imparidentia</taxon>
        <taxon>Neoheterodontei</taxon>
        <taxon>Myida</taxon>
        <taxon>Dreissenoidea</taxon>
        <taxon>Dreissenidae</taxon>
        <taxon>Dreissena</taxon>
    </lineage>
</organism>
<dbReference type="EMBL" id="JAIWYP010000008">
    <property type="protein sequence ID" value="KAH3782156.1"/>
    <property type="molecule type" value="Genomic_DNA"/>
</dbReference>
<evidence type="ECO:0000313" key="1">
    <source>
        <dbReference type="EMBL" id="KAH3782156.1"/>
    </source>
</evidence>
<reference evidence="1" key="1">
    <citation type="journal article" date="2019" name="bioRxiv">
        <title>The Genome of the Zebra Mussel, Dreissena polymorpha: A Resource for Invasive Species Research.</title>
        <authorList>
            <person name="McCartney M.A."/>
            <person name="Auch B."/>
            <person name="Kono T."/>
            <person name="Mallez S."/>
            <person name="Zhang Y."/>
            <person name="Obille A."/>
            <person name="Becker A."/>
            <person name="Abrahante J.E."/>
            <person name="Garbe J."/>
            <person name="Badalamenti J.P."/>
            <person name="Herman A."/>
            <person name="Mangelson H."/>
            <person name="Liachko I."/>
            <person name="Sullivan S."/>
            <person name="Sone E.D."/>
            <person name="Koren S."/>
            <person name="Silverstein K.A.T."/>
            <person name="Beckman K.B."/>
            <person name="Gohl D.M."/>
        </authorList>
    </citation>
    <scope>NUCLEOTIDE SEQUENCE</scope>
    <source>
        <strain evidence="1">Duluth1</strain>
        <tissue evidence="1">Whole animal</tissue>
    </source>
</reference>
<proteinExistence type="predicted"/>
<protein>
    <submittedName>
        <fullName evidence="1">Uncharacterized protein</fullName>
    </submittedName>
</protein>
<comment type="caution">
    <text evidence="1">The sequence shown here is derived from an EMBL/GenBank/DDBJ whole genome shotgun (WGS) entry which is preliminary data.</text>
</comment>
<sequence>MNKSALKIGKRLIKVDRFAYISSTLSQNVHIYNEVNFRLESISSTFCRLHQNVWKWHHYSDQAESISFSAALYITPCI</sequence>
<gene>
    <name evidence="1" type="ORF">DPMN_160068</name>
</gene>
<reference evidence="1" key="2">
    <citation type="submission" date="2020-11" db="EMBL/GenBank/DDBJ databases">
        <authorList>
            <person name="McCartney M.A."/>
            <person name="Auch B."/>
            <person name="Kono T."/>
            <person name="Mallez S."/>
            <person name="Becker A."/>
            <person name="Gohl D.M."/>
            <person name="Silverstein K.A.T."/>
            <person name="Koren S."/>
            <person name="Bechman K.B."/>
            <person name="Herman A."/>
            <person name="Abrahante J.E."/>
            <person name="Garbe J."/>
        </authorList>
    </citation>
    <scope>NUCLEOTIDE SEQUENCE</scope>
    <source>
        <strain evidence="1">Duluth1</strain>
        <tissue evidence="1">Whole animal</tissue>
    </source>
</reference>
<evidence type="ECO:0000313" key="2">
    <source>
        <dbReference type="Proteomes" id="UP000828390"/>
    </source>
</evidence>
<name>A0A9D4EPF9_DREPO</name>
<dbReference type="AlphaFoldDB" id="A0A9D4EPF9"/>
<keyword evidence="2" id="KW-1185">Reference proteome</keyword>
<dbReference type="Proteomes" id="UP000828390">
    <property type="component" value="Unassembled WGS sequence"/>
</dbReference>